<dbReference type="InterPro" id="IPR018480">
    <property type="entry name" value="PNAcMuramoyl-5peptid_Trfase_CS"/>
</dbReference>
<feature type="transmembrane region" description="Helical" evidence="8">
    <location>
        <begin position="144"/>
        <end position="165"/>
    </location>
</feature>
<dbReference type="PANTHER" id="PTHR22926">
    <property type="entry name" value="PHOSPHO-N-ACETYLMURAMOYL-PENTAPEPTIDE-TRANSFERASE"/>
    <property type="match status" value="1"/>
</dbReference>
<dbReference type="GO" id="GO:0016780">
    <property type="term" value="F:phosphotransferase activity, for other substituted phosphate groups"/>
    <property type="evidence" value="ECO:0007669"/>
    <property type="project" value="InterPro"/>
</dbReference>
<dbReference type="EMBL" id="QXHD01000004">
    <property type="protein sequence ID" value="NEZ59944.1"/>
    <property type="molecule type" value="Genomic_DNA"/>
</dbReference>
<keyword evidence="7" id="KW-0479">Metal-binding</keyword>
<gene>
    <name evidence="9" type="ORF">DXZ20_30730</name>
</gene>
<evidence type="ECO:0000313" key="10">
    <source>
        <dbReference type="Proteomes" id="UP000481033"/>
    </source>
</evidence>
<evidence type="ECO:0000256" key="6">
    <source>
        <dbReference type="ARBA" id="ARBA00023136"/>
    </source>
</evidence>
<dbReference type="Proteomes" id="UP000481033">
    <property type="component" value="Unassembled WGS sequence"/>
</dbReference>
<feature type="transmembrane region" description="Helical" evidence="8">
    <location>
        <begin position="177"/>
        <end position="197"/>
    </location>
</feature>
<keyword evidence="3 9" id="KW-0808">Transferase</keyword>
<keyword evidence="4 8" id="KW-0812">Transmembrane</keyword>
<dbReference type="RefSeq" id="WP_163702705.1">
    <property type="nucleotide sequence ID" value="NZ_QXHD01000004.1"/>
</dbReference>
<dbReference type="GO" id="GO:0044038">
    <property type="term" value="P:cell wall macromolecule biosynthetic process"/>
    <property type="evidence" value="ECO:0007669"/>
    <property type="project" value="TreeGrafter"/>
</dbReference>
<feature type="transmembrane region" description="Helical" evidence="8">
    <location>
        <begin position="90"/>
        <end position="107"/>
    </location>
</feature>
<evidence type="ECO:0000313" key="9">
    <source>
        <dbReference type="EMBL" id="NEZ59944.1"/>
    </source>
</evidence>
<evidence type="ECO:0000256" key="8">
    <source>
        <dbReference type="SAM" id="Phobius"/>
    </source>
</evidence>
<reference evidence="9 10" key="1">
    <citation type="journal article" date="2020" name="Microb. Ecol.">
        <title>Ecogenomics of the Marine Benthic Filamentous Cyanobacterium Adonisia.</title>
        <authorList>
            <person name="Walter J.M."/>
            <person name="Coutinho F.H."/>
            <person name="Leomil L."/>
            <person name="Hargreaves P.I."/>
            <person name="Campeao M.E."/>
            <person name="Vieira V.V."/>
            <person name="Silva B.S."/>
            <person name="Fistarol G.O."/>
            <person name="Salomon P.S."/>
            <person name="Sawabe T."/>
            <person name="Mino S."/>
            <person name="Hosokawa M."/>
            <person name="Miyashita H."/>
            <person name="Maruyama F."/>
            <person name="van Verk M.C."/>
            <person name="Dutilh B.E."/>
            <person name="Thompson C.C."/>
            <person name="Thompson F.L."/>
        </authorList>
    </citation>
    <scope>NUCLEOTIDE SEQUENCE [LARGE SCALE GENOMIC DNA]</scope>
    <source>
        <strain evidence="9 10">CCMR0081</strain>
    </source>
</reference>
<evidence type="ECO:0000256" key="3">
    <source>
        <dbReference type="ARBA" id="ARBA00022679"/>
    </source>
</evidence>
<proteinExistence type="predicted"/>
<organism evidence="9 10">
    <name type="scientific">Adonisia turfae CCMR0081</name>
    <dbReference type="NCBI Taxonomy" id="2292702"/>
    <lineage>
        <taxon>Bacteria</taxon>
        <taxon>Bacillati</taxon>
        <taxon>Cyanobacteriota</taxon>
        <taxon>Adonisia</taxon>
        <taxon>Adonisia turfae</taxon>
    </lineage>
</organism>
<comment type="subcellular location">
    <subcellularLocation>
        <location evidence="1">Cell membrane</location>
        <topology evidence="1">Multi-pass membrane protein</topology>
    </subcellularLocation>
</comment>
<keyword evidence="2" id="KW-1003">Cell membrane</keyword>
<keyword evidence="7" id="KW-0460">Magnesium</keyword>
<comment type="caution">
    <text evidence="9">The sequence shown here is derived from an EMBL/GenBank/DDBJ whole genome shotgun (WGS) entry which is preliminary data.</text>
</comment>
<dbReference type="GO" id="GO:0005886">
    <property type="term" value="C:plasma membrane"/>
    <property type="evidence" value="ECO:0007669"/>
    <property type="project" value="UniProtKB-SubCell"/>
</dbReference>
<dbReference type="PANTHER" id="PTHR22926:SF3">
    <property type="entry name" value="UNDECAPRENYL-PHOSPHATE ALPHA-N-ACETYLGLUCOSAMINYL 1-PHOSPHATE TRANSFERASE"/>
    <property type="match status" value="1"/>
</dbReference>
<feature type="transmembrane region" description="Helical" evidence="8">
    <location>
        <begin position="329"/>
        <end position="347"/>
    </location>
</feature>
<evidence type="ECO:0000256" key="1">
    <source>
        <dbReference type="ARBA" id="ARBA00004651"/>
    </source>
</evidence>
<feature type="transmembrane region" description="Helical" evidence="8">
    <location>
        <begin position="254"/>
        <end position="277"/>
    </location>
</feature>
<keyword evidence="10" id="KW-1185">Reference proteome</keyword>
<accession>A0A6M0RUP8</accession>
<evidence type="ECO:0000256" key="4">
    <source>
        <dbReference type="ARBA" id="ARBA00022692"/>
    </source>
</evidence>
<protein>
    <submittedName>
        <fullName evidence="9">Undecaprenyl/decaprenyl-phosphate alpha-N-acetylglucosaminyl 1-phosphate transferase</fullName>
    </submittedName>
</protein>
<dbReference type="Pfam" id="PF00953">
    <property type="entry name" value="Glycos_transf_4"/>
    <property type="match status" value="1"/>
</dbReference>
<evidence type="ECO:0000256" key="2">
    <source>
        <dbReference type="ARBA" id="ARBA00022475"/>
    </source>
</evidence>
<feature type="binding site" evidence="7">
    <location>
        <position position="229"/>
    </location>
    <ligand>
        <name>Mg(2+)</name>
        <dbReference type="ChEBI" id="CHEBI:18420"/>
    </ligand>
</feature>
<comment type="cofactor">
    <cofactor evidence="7">
        <name>Mg(2+)</name>
        <dbReference type="ChEBI" id="CHEBI:18420"/>
    </cofactor>
</comment>
<feature type="transmembrane region" description="Helical" evidence="8">
    <location>
        <begin position="232"/>
        <end position="248"/>
    </location>
</feature>
<feature type="transmembrane region" description="Helical" evidence="8">
    <location>
        <begin position="303"/>
        <end position="323"/>
    </location>
</feature>
<dbReference type="GO" id="GO:0071555">
    <property type="term" value="P:cell wall organization"/>
    <property type="evidence" value="ECO:0007669"/>
    <property type="project" value="TreeGrafter"/>
</dbReference>
<keyword evidence="6 8" id="KW-0472">Membrane</keyword>
<feature type="transmembrane region" description="Helical" evidence="8">
    <location>
        <begin position="119"/>
        <end position="138"/>
    </location>
</feature>
<dbReference type="PROSITE" id="PS01348">
    <property type="entry name" value="MRAY_2"/>
    <property type="match status" value="1"/>
</dbReference>
<dbReference type="InterPro" id="IPR000715">
    <property type="entry name" value="Glycosyl_transferase_4"/>
</dbReference>
<name>A0A6M0RUP8_9CYAN</name>
<dbReference type="GO" id="GO:0046872">
    <property type="term" value="F:metal ion binding"/>
    <property type="evidence" value="ECO:0007669"/>
    <property type="project" value="UniProtKB-KW"/>
</dbReference>
<dbReference type="AlphaFoldDB" id="A0A6M0RUP8"/>
<keyword evidence="5 8" id="KW-1133">Transmembrane helix</keyword>
<dbReference type="GO" id="GO:0009103">
    <property type="term" value="P:lipopolysaccharide biosynthetic process"/>
    <property type="evidence" value="ECO:0007669"/>
    <property type="project" value="TreeGrafter"/>
</dbReference>
<evidence type="ECO:0000256" key="5">
    <source>
        <dbReference type="ARBA" id="ARBA00022989"/>
    </source>
</evidence>
<sequence length="353" mass="38073">MLDLSALFFGYGFYFFAFISAFVVVVVSVPIVRTLAIRCSHVDLPDDRKVHQVPMVRLGGIGIFLGTLTAAICLWRLGGFSYLLPMAQREIAMILLGGSGYFLLGFCDDLKGLSPKFRLVCQLAIAALVWQNGIRIDFFNVPGIGLVHLGLLSLPITLLWIAGMVNAINWIDGLDGLASGVSAIAALITVGICLFIGEPSVALLAMCLVGSLCGFLVYNFNPACIFMGDGGSYFIGFMLAVISVTGLVKGATAVTIPLIVLAVPIFDMTLVIISRLLRRKSPFIADKSHLHHRLLKIGFSHRGAVLFIYALSLWIGSWAFTLAPIPNGILAMVISTPILGIASWRAWRVAQVS</sequence>
<feature type="transmembrane region" description="Helical" evidence="8">
    <location>
        <begin position="203"/>
        <end position="220"/>
    </location>
</feature>
<dbReference type="CDD" id="cd06853">
    <property type="entry name" value="GT_WecA_like"/>
    <property type="match status" value="1"/>
</dbReference>
<feature type="binding site" evidence="7">
    <location>
        <position position="169"/>
    </location>
    <ligand>
        <name>Mg(2+)</name>
        <dbReference type="ChEBI" id="CHEBI:18420"/>
    </ligand>
</feature>
<feature type="transmembrane region" description="Helical" evidence="8">
    <location>
        <begin position="56"/>
        <end position="78"/>
    </location>
</feature>
<feature type="transmembrane region" description="Helical" evidence="8">
    <location>
        <begin position="12"/>
        <end position="35"/>
    </location>
</feature>
<evidence type="ECO:0000256" key="7">
    <source>
        <dbReference type="PIRSR" id="PIRSR600715-1"/>
    </source>
</evidence>